<evidence type="ECO:0000313" key="3">
    <source>
        <dbReference type="EMBL" id="EKM59746.1"/>
    </source>
</evidence>
<keyword evidence="4" id="KW-1185">Reference proteome</keyword>
<dbReference type="GeneID" id="18910034"/>
<feature type="compositionally biased region" description="Polar residues" evidence="1">
    <location>
        <begin position="389"/>
        <end position="401"/>
    </location>
</feature>
<feature type="transmembrane region" description="Helical" evidence="2">
    <location>
        <begin position="98"/>
        <end position="122"/>
    </location>
</feature>
<feature type="transmembrane region" description="Helical" evidence="2">
    <location>
        <begin position="6"/>
        <end position="27"/>
    </location>
</feature>
<feature type="region of interest" description="Disordered" evidence="1">
    <location>
        <begin position="296"/>
        <end position="435"/>
    </location>
</feature>
<organism evidence="3 4">
    <name type="scientific">Phanerochaete carnosa (strain HHB-10118-sp)</name>
    <name type="common">White-rot fungus</name>
    <name type="synonym">Peniophora carnosa</name>
    <dbReference type="NCBI Taxonomy" id="650164"/>
    <lineage>
        <taxon>Eukaryota</taxon>
        <taxon>Fungi</taxon>
        <taxon>Dikarya</taxon>
        <taxon>Basidiomycota</taxon>
        <taxon>Agaricomycotina</taxon>
        <taxon>Agaricomycetes</taxon>
        <taxon>Polyporales</taxon>
        <taxon>Phanerochaetaceae</taxon>
        <taxon>Phanerochaete</taxon>
    </lineage>
</organism>
<dbReference type="InParanoid" id="K5VA46"/>
<feature type="compositionally biased region" description="Basic and acidic residues" evidence="1">
    <location>
        <begin position="326"/>
        <end position="335"/>
    </location>
</feature>
<dbReference type="AlphaFoldDB" id="K5VA46"/>
<dbReference type="STRING" id="650164.K5VA46"/>
<reference evidence="3 4" key="1">
    <citation type="journal article" date="2012" name="BMC Genomics">
        <title>Comparative genomics of the white-rot fungi, Phanerochaete carnosa and P. chrysosporium, to elucidate the genetic basis of the distinct wood types they colonize.</title>
        <authorList>
            <person name="Suzuki H."/>
            <person name="MacDonald J."/>
            <person name="Syed K."/>
            <person name="Salamov A."/>
            <person name="Hori C."/>
            <person name="Aerts A."/>
            <person name="Henrissat B."/>
            <person name="Wiebenga A."/>
            <person name="vanKuyk P.A."/>
            <person name="Barry K."/>
            <person name="Lindquist E."/>
            <person name="LaButti K."/>
            <person name="Lapidus A."/>
            <person name="Lucas S."/>
            <person name="Coutinho P."/>
            <person name="Gong Y."/>
            <person name="Samejima M."/>
            <person name="Mahadevan R."/>
            <person name="Abou-Zaid M."/>
            <person name="de Vries R.P."/>
            <person name="Igarashi K."/>
            <person name="Yadav J.S."/>
            <person name="Grigoriev I.V."/>
            <person name="Master E.R."/>
        </authorList>
    </citation>
    <scope>NUCLEOTIDE SEQUENCE [LARGE SCALE GENOMIC DNA]</scope>
    <source>
        <strain evidence="3 4">HHB-10118-sp</strain>
    </source>
</reference>
<proteinExistence type="predicted"/>
<feature type="compositionally biased region" description="Basic residues" evidence="1">
    <location>
        <begin position="848"/>
        <end position="858"/>
    </location>
</feature>
<dbReference type="KEGG" id="pco:PHACADRAFT_181716"/>
<keyword evidence="2" id="KW-0812">Transmembrane</keyword>
<feature type="compositionally biased region" description="Low complexity" evidence="1">
    <location>
        <begin position="426"/>
        <end position="435"/>
    </location>
</feature>
<feature type="region of interest" description="Disordered" evidence="1">
    <location>
        <begin position="617"/>
        <end position="638"/>
    </location>
</feature>
<sequence>MLPLVPTLALALVSFFSSTFVILRIVIPILPPNPLSRRVPPSEFGLPNFKTLSAADKSHIWLASCDMVALVIFVWQAVSEYLGGPTGYDVVNDPGSAGRLWIATTLRQSCLLLVAAITLLHVRLGQPVAFGAKHWMLWCPTLLLIITSTVLAAVLAGTGVETFFWGLLGYSASVAVISSVTFGCLIGTLLIIRRNLAALGDMRDPWPPASVEEKSRRRSFATEDINVLKDNSSWITSRASSRSESISAFSFSTHYTNHSRMPSNASSRAQVHPNVASYLSIPTKSSFWFGRATPANGRESPIPPVPPLPAPYRPSDGTYNVSDDPDPFHRVDPRIRMGSQSSWLTESPGWQNEPSISQWSFSTSRHSHGSPSPHPPSPDLGQDYFTARLLSTSPSPVTSRPHTPGVGTDVLGGYGYAPDASRAETSSPGPSGSPAGEVDISMCRAVGWLVSVWFPMGLAVPYYVTSQLAEPSAAASFLMVLSVTISAPLLAANILFRSPLPIPSGLFDTPSPPPSVVHRAPSPCSSSSTEPVVREYKRSGSTTVIEDCRSGDVWIANGDAVDGKTKVARALTLLRPKPKLSVLPPQEEEVFDGPLSPPLPIQDIDGMSTIPLTPQSRDQAQAGMNPEMGTRKKDSKASSYCSEVDESVAFATKIMIAQRHYSTLAMTVNLPPSPKPKRVSSREVAATTAVEVEAGLAETKRHSHLRARSISSINSIPRSVIGGPPSTPLPPTPPTLKCFKAANASKRLAHRKSYSANDEFSFGPIENDNTREIDELFAGLLPLLVPGLEVGEDIKITDSWKMSPTVMSRSGRARKSHVPSELGSTAGDISSPLFQSTPQNRRSQTQTRTRKISAHKTHASLPSLSLRKGGLRTSSASRGDADRAPDHKRGRHESSNVEIPEIKVEDDRRIAAYGEESAEHYLKVVAEEDESSRPTSPCEYSGFPSMLDVREGIRTNRSSLVTLISALDRELKFLPPSPVSDTTLCDFDPSVDGVLSSTPQESKTQAKSRSRDTDARSKSLHRSSFVYFKTDENVAPDTASPVVRPLVPKTKSTKHRVNKPYVDQENVTLEVEARGLRPLSLLQDREHNSAMQTTKPLSLGKNSRKAQKEKADAENIRREPSLKRALKPLKLVRSETTKQRAILREQEALPDVVVRPPSDGQHFGLQYTFH</sequence>
<dbReference type="HOGENOM" id="CLU_008677_0_0_1"/>
<keyword evidence="2" id="KW-0472">Membrane</keyword>
<feature type="compositionally biased region" description="Basic and acidic residues" evidence="1">
    <location>
        <begin position="1106"/>
        <end position="1116"/>
    </location>
</feature>
<feature type="transmembrane region" description="Helical" evidence="2">
    <location>
        <begin position="134"/>
        <end position="157"/>
    </location>
</feature>
<dbReference type="OrthoDB" id="2529242at2759"/>
<feature type="compositionally biased region" description="Polar residues" evidence="1">
    <location>
        <begin position="995"/>
        <end position="1007"/>
    </location>
</feature>
<feature type="compositionally biased region" description="Basic and acidic residues" evidence="1">
    <location>
        <begin position="879"/>
        <end position="898"/>
    </location>
</feature>
<dbReference type="Proteomes" id="UP000008370">
    <property type="component" value="Unassembled WGS sequence"/>
</dbReference>
<feature type="transmembrane region" description="Helical" evidence="2">
    <location>
        <begin position="163"/>
        <end position="192"/>
    </location>
</feature>
<evidence type="ECO:0000313" key="4">
    <source>
        <dbReference type="Proteomes" id="UP000008370"/>
    </source>
</evidence>
<feature type="compositionally biased region" description="Polar residues" evidence="1">
    <location>
        <begin position="338"/>
        <end position="359"/>
    </location>
</feature>
<name>K5VA46_PHACS</name>
<accession>K5VA46</accession>
<feature type="region of interest" description="Disordered" evidence="1">
    <location>
        <begin position="804"/>
        <end position="898"/>
    </location>
</feature>
<feature type="region of interest" description="Disordered" evidence="1">
    <location>
        <begin position="1088"/>
        <end position="1116"/>
    </location>
</feature>
<feature type="region of interest" description="Disordered" evidence="1">
    <location>
        <begin position="991"/>
        <end position="1018"/>
    </location>
</feature>
<feature type="transmembrane region" description="Helical" evidence="2">
    <location>
        <begin position="60"/>
        <end position="78"/>
    </location>
</feature>
<dbReference type="RefSeq" id="XP_007392302.1">
    <property type="nucleotide sequence ID" value="XM_007392240.1"/>
</dbReference>
<feature type="compositionally biased region" description="Low complexity" evidence="1">
    <location>
        <begin position="835"/>
        <end position="847"/>
    </location>
</feature>
<protein>
    <submittedName>
        <fullName evidence="3">Uncharacterized protein</fullName>
    </submittedName>
</protein>
<gene>
    <name evidence="3" type="ORF">PHACADRAFT_181716</name>
</gene>
<feature type="compositionally biased region" description="Pro residues" evidence="1">
    <location>
        <begin position="301"/>
        <end position="312"/>
    </location>
</feature>
<feature type="transmembrane region" description="Helical" evidence="2">
    <location>
        <begin position="476"/>
        <end position="496"/>
    </location>
</feature>
<keyword evidence="2" id="KW-1133">Transmembrane helix</keyword>
<evidence type="ECO:0000256" key="1">
    <source>
        <dbReference type="SAM" id="MobiDB-lite"/>
    </source>
</evidence>
<evidence type="ECO:0000256" key="2">
    <source>
        <dbReference type="SAM" id="Phobius"/>
    </source>
</evidence>
<dbReference type="EMBL" id="JH930469">
    <property type="protein sequence ID" value="EKM59746.1"/>
    <property type="molecule type" value="Genomic_DNA"/>
</dbReference>